<proteinExistence type="predicted"/>
<feature type="compositionally biased region" description="Basic residues" evidence="1">
    <location>
        <begin position="52"/>
        <end position="85"/>
    </location>
</feature>
<dbReference type="AlphaFoldDB" id="A0A9P5THC2"/>
<dbReference type="SUPFAM" id="SSF56112">
    <property type="entry name" value="Protein kinase-like (PK-like)"/>
    <property type="match status" value="1"/>
</dbReference>
<name>A0A9P5THC2_GYMJU</name>
<comment type="caution">
    <text evidence="3">The sequence shown here is derived from an EMBL/GenBank/DDBJ whole genome shotgun (WGS) entry which is preliminary data.</text>
</comment>
<feature type="chain" id="PRO_5040189989" description="Protein kinase domain-containing protein" evidence="2">
    <location>
        <begin position="23"/>
        <end position="295"/>
    </location>
</feature>
<reference evidence="3" key="1">
    <citation type="submission" date="2020-11" db="EMBL/GenBank/DDBJ databases">
        <authorList>
            <consortium name="DOE Joint Genome Institute"/>
            <person name="Ahrendt S."/>
            <person name="Riley R."/>
            <person name="Andreopoulos W."/>
            <person name="LaButti K."/>
            <person name="Pangilinan J."/>
            <person name="Ruiz-duenas F.J."/>
            <person name="Barrasa J.M."/>
            <person name="Sanchez-Garcia M."/>
            <person name="Camarero S."/>
            <person name="Miyauchi S."/>
            <person name="Serrano A."/>
            <person name="Linde D."/>
            <person name="Babiker R."/>
            <person name="Drula E."/>
            <person name="Ayuso-Fernandez I."/>
            <person name="Pacheco R."/>
            <person name="Padilla G."/>
            <person name="Ferreira P."/>
            <person name="Barriuso J."/>
            <person name="Kellner H."/>
            <person name="Castanera R."/>
            <person name="Alfaro M."/>
            <person name="Ramirez L."/>
            <person name="Pisabarro A.G."/>
            <person name="Kuo A."/>
            <person name="Tritt A."/>
            <person name="Lipzen A."/>
            <person name="He G."/>
            <person name="Yan M."/>
            <person name="Ng V."/>
            <person name="Cullen D."/>
            <person name="Martin F."/>
            <person name="Rosso M.-N."/>
            <person name="Henrissat B."/>
            <person name="Hibbett D."/>
            <person name="Martinez A.T."/>
            <person name="Grigoriev I.V."/>
        </authorList>
    </citation>
    <scope>NUCLEOTIDE SEQUENCE</scope>
    <source>
        <strain evidence="3">AH 44721</strain>
    </source>
</reference>
<accession>A0A9P5THC2</accession>
<keyword evidence="4" id="KW-1185">Reference proteome</keyword>
<feature type="signal peptide" evidence="2">
    <location>
        <begin position="1"/>
        <end position="22"/>
    </location>
</feature>
<gene>
    <name evidence="3" type="ORF">CPB84DRAFT_1794691</name>
</gene>
<evidence type="ECO:0000313" key="3">
    <source>
        <dbReference type="EMBL" id="KAF8877734.1"/>
    </source>
</evidence>
<evidence type="ECO:0000313" key="4">
    <source>
        <dbReference type="Proteomes" id="UP000724874"/>
    </source>
</evidence>
<sequence>MQFKLLLVAFFTFANVVPEVFAATIPKHHGGKTIVKAHSGPSHHTSPQTAHHGVHQTVHHATRRHTGASLKPHKCSGRSKHSSLHKRNDLDTSVWQNIRNPKRVMTPANYPLFLGVQNEILGNGMCGEVKTVFGHPHLVAKVYHDGSQHSHDTALHEGKMLEKVELLKGFNDFQNRPGHDVQPILYMKKVEGVPLTQTNYYKNMPDHQARVVAMNYAKHRVAEQVWHHLQDVKVLHNDIKMENVLWTEHTDQHGTHQIHPNLIDWQGAIDMSADHNIGSSQMYKNVLQKVHEQFH</sequence>
<organism evidence="3 4">
    <name type="scientific">Gymnopilus junonius</name>
    <name type="common">Spectacular rustgill mushroom</name>
    <name type="synonym">Gymnopilus spectabilis subsp. junonius</name>
    <dbReference type="NCBI Taxonomy" id="109634"/>
    <lineage>
        <taxon>Eukaryota</taxon>
        <taxon>Fungi</taxon>
        <taxon>Dikarya</taxon>
        <taxon>Basidiomycota</taxon>
        <taxon>Agaricomycotina</taxon>
        <taxon>Agaricomycetes</taxon>
        <taxon>Agaricomycetidae</taxon>
        <taxon>Agaricales</taxon>
        <taxon>Agaricineae</taxon>
        <taxon>Hymenogastraceae</taxon>
        <taxon>Gymnopilus</taxon>
    </lineage>
</organism>
<evidence type="ECO:0008006" key="5">
    <source>
        <dbReference type="Google" id="ProtNLM"/>
    </source>
</evidence>
<dbReference type="InterPro" id="IPR011009">
    <property type="entry name" value="Kinase-like_dom_sf"/>
</dbReference>
<protein>
    <recommendedName>
        <fullName evidence="5">Protein kinase domain-containing protein</fullName>
    </recommendedName>
</protein>
<evidence type="ECO:0000256" key="2">
    <source>
        <dbReference type="SAM" id="SignalP"/>
    </source>
</evidence>
<dbReference type="EMBL" id="JADNYJ010000166">
    <property type="protein sequence ID" value="KAF8877734.1"/>
    <property type="molecule type" value="Genomic_DNA"/>
</dbReference>
<evidence type="ECO:0000256" key="1">
    <source>
        <dbReference type="SAM" id="MobiDB-lite"/>
    </source>
</evidence>
<keyword evidence="2" id="KW-0732">Signal</keyword>
<dbReference type="Proteomes" id="UP000724874">
    <property type="component" value="Unassembled WGS sequence"/>
</dbReference>
<feature type="region of interest" description="Disordered" evidence="1">
    <location>
        <begin position="38"/>
        <end position="88"/>
    </location>
</feature>
<dbReference type="Gene3D" id="1.10.510.10">
    <property type="entry name" value="Transferase(Phosphotransferase) domain 1"/>
    <property type="match status" value="1"/>
</dbReference>